<dbReference type="InterPro" id="IPR049704">
    <property type="entry name" value="Aminotrans_3_PPA_site"/>
</dbReference>
<dbReference type="RefSeq" id="WP_133614007.1">
    <property type="nucleotide sequence ID" value="NZ_SNYW01000009.1"/>
</dbReference>
<dbReference type="InterPro" id="IPR015424">
    <property type="entry name" value="PyrdxlP-dep_Trfase"/>
</dbReference>
<keyword evidence="5 6" id="KW-0663">Pyridoxal phosphate</keyword>
<dbReference type="CDD" id="cd00610">
    <property type="entry name" value="OAT_like"/>
    <property type="match status" value="1"/>
</dbReference>
<dbReference type="InterPro" id="IPR005814">
    <property type="entry name" value="Aminotrans_3"/>
</dbReference>
<evidence type="ECO:0000256" key="6">
    <source>
        <dbReference type="RuleBase" id="RU003560"/>
    </source>
</evidence>
<evidence type="ECO:0000256" key="3">
    <source>
        <dbReference type="ARBA" id="ARBA00022576"/>
    </source>
</evidence>
<evidence type="ECO:0000313" key="7">
    <source>
        <dbReference type="EMBL" id="TDQ81453.1"/>
    </source>
</evidence>
<keyword evidence="4" id="KW-0808">Transferase</keyword>
<evidence type="ECO:0000256" key="2">
    <source>
        <dbReference type="ARBA" id="ARBA00008954"/>
    </source>
</evidence>
<comment type="caution">
    <text evidence="7">The sequence shown here is derived from an EMBL/GenBank/DDBJ whole genome shotgun (WGS) entry which is preliminary data.</text>
</comment>
<comment type="similarity">
    <text evidence="2 6">Belongs to the class-III pyridoxal-phosphate-dependent aminotransferase family.</text>
</comment>
<keyword evidence="7" id="KW-0670">Pyruvate</keyword>
<dbReference type="PANTHER" id="PTHR43094">
    <property type="entry name" value="AMINOTRANSFERASE"/>
    <property type="match status" value="1"/>
</dbReference>
<protein>
    <submittedName>
        <fullName evidence="7">Beta-alanine--pyruvate transaminase</fullName>
    </submittedName>
</protein>
<evidence type="ECO:0000313" key="8">
    <source>
        <dbReference type="Proteomes" id="UP000295783"/>
    </source>
</evidence>
<dbReference type="FunFam" id="3.40.640.10:FF:000014">
    <property type="entry name" value="Adenosylmethionine-8-amino-7-oxononanoate aminotransferase, probable"/>
    <property type="match status" value="1"/>
</dbReference>
<comment type="cofactor">
    <cofactor evidence="1">
        <name>pyridoxal 5'-phosphate</name>
        <dbReference type="ChEBI" id="CHEBI:597326"/>
    </cofactor>
</comment>
<keyword evidence="3" id="KW-0032">Aminotransferase</keyword>
<dbReference type="GO" id="GO:0030170">
    <property type="term" value="F:pyridoxal phosphate binding"/>
    <property type="evidence" value="ECO:0007669"/>
    <property type="project" value="InterPro"/>
</dbReference>
<dbReference type="PROSITE" id="PS00600">
    <property type="entry name" value="AA_TRANSFER_CLASS_3"/>
    <property type="match status" value="1"/>
</dbReference>
<organism evidence="7 8">
    <name type="scientific">Dongia mobilis</name>
    <dbReference type="NCBI Taxonomy" id="578943"/>
    <lineage>
        <taxon>Bacteria</taxon>
        <taxon>Pseudomonadati</taxon>
        <taxon>Pseudomonadota</taxon>
        <taxon>Alphaproteobacteria</taxon>
        <taxon>Rhodospirillales</taxon>
        <taxon>Dongiaceae</taxon>
        <taxon>Dongia</taxon>
    </lineage>
</organism>
<dbReference type="InterPro" id="IPR015421">
    <property type="entry name" value="PyrdxlP-dep_Trfase_major"/>
</dbReference>
<evidence type="ECO:0000256" key="5">
    <source>
        <dbReference type="ARBA" id="ARBA00022898"/>
    </source>
</evidence>
<dbReference type="SUPFAM" id="SSF53383">
    <property type="entry name" value="PLP-dependent transferases"/>
    <property type="match status" value="1"/>
</dbReference>
<dbReference type="EMBL" id="SNYW01000009">
    <property type="protein sequence ID" value="TDQ81453.1"/>
    <property type="molecule type" value="Genomic_DNA"/>
</dbReference>
<evidence type="ECO:0000256" key="1">
    <source>
        <dbReference type="ARBA" id="ARBA00001933"/>
    </source>
</evidence>
<keyword evidence="8" id="KW-1185">Reference proteome</keyword>
<name>A0A4R6WS63_9PROT</name>
<dbReference type="PANTHER" id="PTHR43094:SF1">
    <property type="entry name" value="AMINOTRANSFERASE CLASS-III"/>
    <property type="match status" value="1"/>
</dbReference>
<dbReference type="Gene3D" id="3.90.1150.10">
    <property type="entry name" value="Aspartate Aminotransferase, domain 1"/>
    <property type="match status" value="1"/>
</dbReference>
<dbReference type="Pfam" id="PF00202">
    <property type="entry name" value="Aminotran_3"/>
    <property type="match status" value="1"/>
</dbReference>
<dbReference type="Gene3D" id="3.40.640.10">
    <property type="entry name" value="Type I PLP-dependent aspartate aminotransferase-like (Major domain)"/>
    <property type="match status" value="1"/>
</dbReference>
<gene>
    <name evidence="7" type="ORF">A8950_2521</name>
</gene>
<dbReference type="GO" id="GO:0008483">
    <property type="term" value="F:transaminase activity"/>
    <property type="evidence" value="ECO:0007669"/>
    <property type="project" value="UniProtKB-KW"/>
</dbReference>
<reference evidence="7 8" key="1">
    <citation type="submission" date="2019-03" db="EMBL/GenBank/DDBJ databases">
        <title>Genomic Encyclopedia of Type Strains, Phase III (KMG-III): the genomes of soil and plant-associated and newly described type strains.</title>
        <authorList>
            <person name="Whitman W."/>
        </authorList>
    </citation>
    <scope>NUCLEOTIDE SEQUENCE [LARGE SCALE GENOMIC DNA]</scope>
    <source>
        <strain evidence="7 8">CGMCC 1.7660</strain>
    </source>
</reference>
<accession>A0A4R6WS63</accession>
<evidence type="ECO:0000256" key="4">
    <source>
        <dbReference type="ARBA" id="ARBA00022679"/>
    </source>
</evidence>
<dbReference type="InterPro" id="IPR015422">
    <property type="entry name" value="PyrdxlP-dep_Trfase_small"/>
</dbReference>
<dbReference type="AlphaFoldDB" id="A0A4R6WS63"/>
<dbReference type="OrthoDB" id="9801834at2"/>
<sequence>MQYAANTLENHWMPFTSNRDFKSEPRLMVKAKGMHYWNHKGDKLIDASSGLFCCAAGHGRPEITEAVHASMQEIDYTPHFQVGHPSSFELARKVAKITPADLDYVFFCNSGSEAVETAIKMALAYHVAKGEAQRTRFVSRERAYHGVNIGGVSLSGMVRNRETFGAVMPGVAHLRHTWSPDARFTRGQPENGADLADDLQRFVDLYGSKSIAACFVEPIAGSTGVLIPPKGYLERLREICDRHGILLVFDEVICGFGRTGKAFAAQSFGVTPDIITMAKALTNGALPMGAVAVNEKIYHTVTSSALDGAVEFFHGYTYSAHPAACAAGIATLDIYEKEGLFERAAEMSPHFLDRMYDLQGIKAVTDIRGYGMLCGIDLATAGRPGLRGFDATKKLFARGLHIKFTGDAGICAPALVATKADIDEIWRIFKEVFSEY</sequence>
<dbReference type="Proteomes" id="UP000295783">
    <property type="component" value="Unassembled WGS sequence"/>
</dbReference>
<proteinExistence type="inferred from homology"/>